<sequence length="102" mass="10912">MKILHTLLLIAVATVAPATLAQAQHAGHAAHDHSAHAAKPATNAAASDVEATFKRLDSNNDGALTRQELPARHALLPHFDMSDANRDGKLDLNEFKRGMSML</sequence>
<dbReference type="InterPro" id="IPR011992">
    <property type="entry name" value="EF-hand-dom_pair"/>
</dbReference>
<feature type="domain" description="EF-hand" evidence="7">
    <location>
        <begin position="79"/>
        <end position="102"/>
    </location>
</feature>
<protein>
    <submittedName>
        <fullName evidence="8">EF-hand domain-containing protein</fullName>
    </submittedName>
</protein>
<keyword evidence="3" id="KW-1015">Disulfide bond</keyword>
<dbReference type="InterPro" id="IPR002048">
    <property type="entry name" value="EF_hand_dom"/>
</dbReference>
<dbReference type="RefSeq" id="WP_165931215.1">
    <property type="nucleotide sequence ID" value="NZ_JAYFUH010000128.1"/>
</dbReference>
<dbReference type="PROSITE" id="PS00018">
    <property type="entry name" value="EF_HAND_1"/>
    <property type="match status" value="1"/>
</dbReference>
<evidence type="ECO:0000256" key="2">
    <source>
        <dbReference type="ARBA" id="ARBA00022525"/>
    </source>
</evidence>
<dbReference type="PROSITE" id="PS50222">
    <property type="entry name" value="EF_HAND_2"/>
    <property type="match status" value="1"/>
</dbReference>
<dbReference type="Proteomes" id="UP001301653">
    <property type="component" value="Unassembled WGS sequence"/>
</dbReference>
<dbReference type="EMBL" id="JAYFUH010000128">
    <property type="protein sequence ID" value="MEA5667826.1"/>
    <property type="molecule type" value="Genomic_DNA"/>
</dbReference>
<keyword evidence="6" id="KW-0732">Signal</keyword>
<proteinExistence type="predicted"/>
<evidence type="ECO:0000259" key="7">
    <source>
        <dbReference type="PROSITE" id="PS50222"/>
    </source>
</evidence>
<evidence type="ECO:0000313" key="8">
    <source>
        <dbReference type="EMBL" id="MEA5667826.1"/>
    </source>
</evidence>
<dbReference type="SUPFAM" id="SSF47473">
    <property type="entry name" value="EF-hand"/>
    <property type="match status" value="1"/>
</dbReference>
<feature type="chain" id="PRO_5046002463" evidence="6">
    <location>
        <begin position="24"/>
        <end position="102"/>
    </location>
</feature>
<dbReference type="InterPro" id="IPR018247">
    <property type="entry name" value="EF_Hand_1_Ca_BS"/>
</dbReference>
<reference evidence="8 9" key="1">
    <citation type="submission" date="2023-12" db="EMBL/GenBank/DDBJ databases">
        <title>Stenotrophomonas guangdongensis sp. nov., isolated from wilted pepper plants (Capsicum annuum).</title>
        <authorList>
            <person name="Qiu M."/>
            <person name="Li Y."/>
            <person name="Liu Q."/>
            <person name="Zhang X."/>
            <person name="Huang Y."/>
            <person name="Guo R."/>
            <person name="Hu M."/>
            <person name="Zhou J."/>
            <person name="Zhou X."/>
        </authorList>
    </citation>
    <scope>NUCLEOTIDE SEQUENCE [LARGE SCALE GENOMIC DNA]</scope>
    <source>
        <strain evidence="8 9">MH1</strain>
    </source>
</reference>
<evidence type="ECO:0000256" key="1">
    <source>
        <dbReference type="ARBA" id="ARBA00004613"/>
    </source>
</evidence>
<evidence type="ECO:0000256" key="5">
    <source>
        <dbReference type="SAM" id="MobiDB-lite"/>
    </source>
</evidence>
<keyword evidence="4" id="KW-0325">Glycoprotein</keyword>
<feature type="signal peptide" evidence="6">
    <location>
        <begin position="1"/>
        <end position="23"/>
    </location>
</feature>
<dbReference type="Gene3D" id="1.10.238.10">
    <property type="entry name" value="EF-hand"/>
    <property type="match status" value="1"/>
</dbReference>
<gene>
    <name evidence="8" type="ORF">VA603_09815</name>
</gene>
<accession>A0ABU5V399</accession>
<keyword evidence="9" id="KW-1185">Reference proteome</keyword>
<comment type="caution">
    <text evidence="8">The sequence shown here is derived from an EMBL/GenBank/DDBJ whole genome shotgun (WGS) entry which is preliminary data.</text>
</comment>
<dbReference type="InterPro" id="IPR019577">
    <property type="entry name" value="SPARC/Testican_Ca-bd-dom"/>
</dbReference>
<dbReference type="SMART" id="SM00054">
    <property type="entry name" value="EFh"/>
    <property type="match status" value="1"/>
</dbReference>
<evidence type="ECO:0000256" key="3">
    <source>
        <dbReference type="ARBA" id="ARBA00023157"/>
    </source>
</evidence>
<dbReference type="Pfam" id="PF10591">
    <property type="entry name" value="SPARC_Ca_bdg"/>
    <property type="match status" value="1"/>
</dbReference>
<feature type="region of interest" description="Disordered" evidence="5">
    <location>
        <begin position="26"/>
        <end position="47"/>
    </location>
</feature>
<evidence type="ECO:0000313" key="9">
    <source>
        <dbReference type="Proteomes" id="UP001301653"/>
    </source>
</evidence>
<evidence type="ECO:0000256" key="6">
    <source>
        <dbReference type="SAM" id="SignalP"/>
    </source>
</evidence>
<keyword evidence="2" id="KW-0964">Secreted</keyword>
<evidence type="ECO:0000256" key="4">
    <source>
        <dbReference type="ARBA" id="ARBA00023180"/>
    </source>
</evidence>
<name>A0ABU5V399_9GAMM</name>
<organism evidence="8 9">
    <name type="scientific">Stenotrophomonas capsici</name>
    <dbReference type="NCBI Taxonomy" id="3110230"/>
    <lineage>
        <taxon>Bacteria</taxon>
        <taxon>Pseudomonadati</taxon>
        <taxon>Pseudomonadota</taxon>
        <taxon>Gammaproteobacteria</taxon>
        <taxon>Lysobacterales</taxon>
        <taxon>Lysobacteraceae</taxon>
        <taxon>Stenotrophomonas</taxon>
    </lineage>
</organism>
<feature type="compositionally biased region" description="Low complexity" evidence="5">
    <location>
        <begin position="37"/>
        <end position="46"/>
    </location>
</feature>
<dbReference type="CDD" id="cd00051">
    <property type="entry name" value="EFh"/>
    <property type="match status" value="1"/>
</dbReference>
<comment type="subcellular location">
    <subcellularLocation>
        <location evidence="1">Secreted</location>
    </subcellularLocation>
</comment>